<organism evidence="2 3">
    <name type="scientific">Pseudodesulfovibrio karagichevae</name>
    <dbReference type="NCBI Taxonomy" id="3239305"/>
    <lineage>
        <taxon>Bacteria</taxon>
        <taxon>Pseudomonadati</taxon>
        <taxon>Thermodesulfobacteriota</taxon>
        <taxon>Desulfovibrionia</taxon>
        <taxon>Desulfovibrionales</taxon>
        <taxon>Desulfovibrionaceae</taxon>
    </lineage>
</organism>
<dbReference type="InterPro" id="IPR041698">
    <property type="entry name" value="Methyltransf_25"/>
</dbReference>
<dbReference type="GO" id="GO:0032259">
    <property type="term" value="P:methylation"/>
    <property type="evidence" value="ECO:0007669"/>
    <property type="project" value="UniProtKB-KW"/>
</dbReference>
<dbReference type="Proteomes" id="UP001568698">
    <property type="component" value="Unassembled WGS sequence"/>
</dbReference>
<dbReference type="InterPro" id="IPR029063">
    <property type="entry name" value="SAM-dependent_MTases_sf"/>
</dbReference>
<dbReference type="Pfam" id="PF13649">
    <property type="entry name" value="Methyltransf_25"/>
    <property type="match status" value="1"/>
</dbReference>
<sequence length="206" mass="21880">MDEYGRIASLYDPLVGRPLRPIHRAMAERLAGTAGTVLDLCCGTGLLAGQALESGLAVTGVDLSPHMLAVARAKRPGAEYLLADASALPLPDDSFDGAAISFALHEKPFDTARAILNEARRVVRPGGPVLVADYLPSGPNQSWFTGRAIRLVERLAGRDHHARFLEYMASGGAVPLLVSAGLSAQLERTFMDGWVGLYAAEASRTD</sequence>
<feature type="domain" description="Methyltransferase" evidence="1">
    <location>
        <begin position="37"/>
        <end position="127"/>
    </location>
</feature>
<accession>A0ABV4K8Y6</accession>
<gene>
    <name evidence="2" type="ORF">AB6M95_16050</name>
</gene>
<keyword evidence="2" id="KW-0489">Methyltransferase</keyword>
<dbReference type="CDD" id="cd02440">
    <property type="entry name" value="AdoMet_MTases"/>
    <property type="match status" value="1"/>
</dbReference>
<keyword evidence="2" id="KW-0808">Transferase</keyword>
<protein>
    <submittedName>
        <fullName evidence="2">Class I SAM-dependent methyltransferase</fullName>
        <ecNumber evidence="2">2.1.1.-</ecNumber>
    </submittedName>
</protein>
<comment type="caution">
    <text evidence="2">The sequence shown here is derived from an EMBL/GenBank/DDBJ whole genome shotgun (WGS) entry which is preliminary data.</text>
</comment>
<dbReference type="EMBL" id="JBGLYH010000059">
    <property type="protein sequence ID" value="MEZ7198267.1"/>
    <property type="molecule type" value="Genomic_DNA"/>
</dbReference>
<dbReference type="InterPro" id="IPR050508">
    <property type="entry name" value="Methyltransf_Superfamily"/>
</dbReference>
<dbReference type="RefSeq" id="WP_371387760.1">
    <property type="nucleotide sequence ID" value="NZ_JBGLYH010000059.1"/>
</dbReference>
<dbReference type="PANTHER" id="PTHR42912:SF93">
    <property type="entry name" value="N6-ADENOSINE-METHYLTRANSFERASE TMT1A"/>
    <property type="match status" value="1"/>
</dbReference>
<evidence type="ECO:0000313" key="3">
    <source>
        <dbReference type="Proteomes" id="UP001568698"/>
    </source>
</evidence>
<reference evidence="2 3" key="1">
    <citation type="submission" date="2024-08" db="EMBL/GenBank/DDBJ databases">
        <title>Sulfate-reducing bacteria isolated from formation water of the oil field in Kazakhstan and description of Pseudodesulfovibrio sp.</title>
        <authorList>
            <person name="Bidzhieva S.K."/>
            <person name="Tourova T.P."/>
            <person name="Grouzdev D.S."/>
            <person name="Beletsky A.V."/>
            <person name="Sokolova D.S."/>
            <person name="Samigullina S.R."/>
            <person name="Poltaraus A.B."/>
            <person name="Avtukh A.N."/>
            <person name="Tereshina V.M."/>
            <person name="Zhaparov N.S."/>
            <person name="Mardanov A.V."/>
            <person name="Nazina T.N."/>
        </authorList>
    </citation>
    <scope>NUCLEOTIDE SEQUENCE [LARGE SCALE GENOMIC DNA]</scope>
    <source>
        <strain evidence="2 3">9FUS</strain>
    </source>
</reference>
<name>A0ABV4K8Y6_9BACT</name>
<dbReference type="Gene3D" id="3.40.50.150">
    <property type="entry name" value="Vaccinia Virus protein VP39"/>
    <property type="match status" value="1"/>
</dbReference>
<dbReference type="SUPFAM" id="SSF53335">
    <property type="entry name" value="S-adenosyl-L-methionine-dependent methyltransferases"/>
    <property type="match status" value="1"/>
</dbReference>
<keyword evidence="3" id="KW-1185">Reference proteome</keyword>
<dbReference type="GO" id="GO:0008168">
    <property type="term" value="F:methyltransferase activity"/>
    <property type="evidence" value="ECO:0007669"/>
    <property type="project" value="UniProtKB-KW"/>
</dbReference>
<proteinExistence type="predicted"/>
<dbReference type="PANTHER" id="PTHR42912">
    <property type="entry name" value="METHYLTRANSFERASE"/>
    <property type="match status" value="1"/>
</dbReference>
<evidence type="ECO:0000259" key="1">
    <source>
        <dbReference type="Pfam" id="PF13649"/>
    </source>
</evidence>
<dbReference type="EC" id="2.1.1.-" evidence="2"/>
<evidence type="ECO:0000313" key="2">
    <source>
        <dbReference type="EMBL" id="MEZ7198267.1"/>
    </source>
</evidence>